<dbReference type="Proteomes" id="UP000703674">
    <property type="component" value="Unassembled WGS sequence"/>
</dbReference>
<reference evidence="1 2" key="1">
    <citation type="submission" date="2020-03" db="EMBL/GenBank/DDBJ databases">
        <title>Salinimicrobium sp. nov, isolated from SCS.</title>
        <authorList>
            <person name="Cao W.R."/>
        </authorList>
    </citation>
    <scope>NUCLEOTIDE SEQUENCE [LARGE SCALE GENOMIC DNA]</scope>
    <source>
        <strain evidence="2">J15B91</strain>
    </source>
</reference>
<keyword evidence="2" id="KW-1185">Reference proteome</keyword>
<sequence length="119" mass="13478">MKRFKLLLLTLAISISTVIYAEKSRKIYDLNALSAEIELLLRNANQTIPEGETVTLFFSISEEMEIQALNVASANKKTSELLEKKLQHQKVDGRKWREGMIYELSIKGQKTSTACITSN</sequence>
<dbReference type="EMBL" id="JAAVJR010000001">
    <property type="protein sequence ID" value="NJW51506.1"/>
    <property type="molecule type" value="Genomic_DNA"/>
</dbReference>
<gene>
    <name evidence="1" type="ORF">HC175_01080</name>
</gene>
<evidence type="ECO:0000313" key="1">
    <source>
        <dbReference type="EMBL" id="NJW51506.1"/>
    </source>
</evidence>
<accession>A0ABX1CYW9</accession>
<proteinExistence type="predicted"/>
<comment type="caution">
    <text evidence="1">The sequence shown here is derived from an EMBL/GenBank/DDBJ whole genome shotgun (WGS) entry which is preliminary data.</text>
</comment>
<evidence type="ECO:0000313" key="2">
    <source>
        <dbReference type="Proteomes" id="UP000703674"/>
    </source>
</evidence>
<organism evidence="1 2">
    <name type="scientific">Salinimicrobium oceani</name>
    <dbReference type="NCBI Taxonomy" id="2722702"/>
    <lineage>
        <taxon>Bacteria</taxon>
        <taxon>Pseudomonadati</taxon>
        <taxon>Bacteroidota</taxon>
        <taxon>Flavobacteriia</taxon>
        <taxon>Flavobacteriales</taxon>
        <taxon>Flavobacteriaceae</taxon>
        <taxon>Salinimicrobium</taxon>
    </lineage>
</organism>
<protein>
    <submittedName>
        <fullName evidence="1">Uncharacterized protein</fullName>
    </submittedName>
</protein>
<dbReference type="RefSeq" id="WP_168136672.1">
    <property type="nucleotide sequence ID" value="NZ_JAAVJR010000001.1"/>
</dbReference>
<name>A0ABX1CYW9_9FLAO</name>